<dbReference type="EMBL" id="JAUKUD010000002">
    <property type="protein sequence ID" value="KAK0751280.1"/>
    <property type="molecule type" value="Genomic_DNA"/>
</dbReference>
<gene>
    <name evidence="4" type="ORF">B0T18DRAFT_311536</name>
</gene>
<dbReference type="SUPFAM" id="SSF57701">
    <property type="entry name" value="Zn2/Cys6 DNA-binding domain"/>
    <property type="match status" value="1"/>
</dbReference>
<evidence type="ECO:0000313" key="4">
    <source>
        <dbReference type="EMBL" id="KAK0751280.1"/>
    </source>
</evidence>
<comment type="caution">
    <text evidence="4">The sequence shown here is derived from an EMBL/GenBank/DDBJ whole genome shotgun (WGS) entry which is preliminary data.</text>
</comment>
<dbReference type="SMART" id="SM00066">
    <property type="entry name" value="GAL4"/>
    <property type="match status" value="1"/>
</dbReference>
<evidence type="ECO:0000259" key="3">
    <source>
        <dbReference type="PROSITE" id="PS50048"/>
    </source>
</evidence>
<feature type="region of interest" description="Disordered" evidence="2">
    <location>
        <begin position="1"/>
        <end position="28"/>
    </location>
</feature>
<proteinExistence type="predicted"/>
<dbReference type="Gene3D" id="4.10.240.10">
    <property type="entry name" value="Zn(2)-C6 fungal-type DNA-binding domain"/>
    <property type="match status" value="1"/>
</dbReference>
<dbReference type="PROSITE" id="PS00463">
    <property type="entry name" value="ZN2_CY6_FUNGAL_1"/>
    <property type="match status" value="1"/>
</dbReference>
<reference evidence="4" key="1">
    <citation type="submission" date="2023-06" db="EMBL/GenBank/DDBJ databases">
        <title>Genome-scale phylogeny and comparative genomics of the fungal order Sordariales.</title>
        <authorList>
            <consortium name="Lawrence Berkeley National Laboratory"/>
            <person name="Hensen N."/>
            <person name="Bonometti L."/>
            <person name="Westerberg I."/>
            <person name="Brannstrom I.O."/>
            <person name="Guillou S."/>
            <person name="Cros-Aarteil S."/>
            <person name="Calhoun S."/>
            <person name="Haridas S."/>
            <person name="Kuo A."/>
            <person name="Mondo S."/>
            <person name="Pangilinan J."/>
            <person name="Riley R."/>
            <person name="LaButti K."/>
            <person name="Andreopoulos B."/>
            <person name="Lipzen A."/>
            <person name="Chen C."/>
            <person name="Yanf M."/>
            <person name="Daum C."/>
            <person name="Ng V."/>
            <person name="Clum A."/>
            <person name="Steindorff A."/>
            <person name="Ohm R."/>
            <person name="Martin F."/>
            <person name="Silar P."/>
            <person name="Natvig D."/>
            <person name="Lalanne C."/>
            <person name="Gautier V."/>
            <person name="Ament-velasquez S.L."/>
            <person name="Kruys A."/>
            <person name="Hutchinson M.I."/>
            <person name="Powell A.J."/>
            <person name="Barry K."/>
            <person name="Miller A.N."/>
            <person name="Grigoriev I.V."/>
            <person name="Debuchy R."/>
            <person name="Gladieux P."/>
            <person name="Thoren M.H."/>
            <person name="Johannesson H."/>
        </authorList>
    </citation>
    <scope>NUCLEOTIDE SEQUENCE</scope>
    <source>
        <strain evidence="4">SMH3187-1</strain>
    </source>
</reference>
<dbReference type="Pfam" id="PF00172">
    <property type="entry name" value="Zn_clus"/>
    <property type="match status" value="1"/>
</dbReference>
<dbReference type="GO" id="GO:0001228">
    <property type="term" value="F:DNA-binding transcription activator activity, RNA polymerase II-specific"/>
    <property type="evidence" value="ECO:0007669"/>
    <property type="project" value="TreeGrafter"/>
</dbReference>
<dbReference type="GO" id="GO:0008270">
    <property type="term" value="F:zinc ion binding"/>
    <property type="evidence" value="ECO:0007669"/>
    <property type="project" value="InterPro"/>
</dbReference>
<dbReference type="PANTHER" id="PTHR47784:SF10">
    <property type="entry name" value="TRANSCRIPTION FACTOR, PUTATIVE (AFU_ORTHOLOGUE AFUA_6G14150)-RELATED"/>
    <property type="match status" value="1"/>
</dbReference>
<dbReference type="PROSITE" id="PS50048">
    <property type="entry name" value="ZN2_CY6_FUNGAL_2"/>
    <property type="match status" value="1"/>
</dbReference>
<sequence>MQKRKSHTKSRNGCQNCKSRHVKCDEQGPPCANCTARKEGDCCSYPDPVNTSTTLSRRPKRTVATEGGEVHLPGLSGLPRGLSGASPCSFSTTGELNRLLELELMHRWTTKSWTSFRAIPECQPYLVDYLPRAALCHGFLMNAIFAAAAMDLSLSNATDLGSSAKYLRASLEYRTRASIEFRTQVTDVTSDNIDLLYYFASIASMVHFATPDKDLAILDRVGTLFDMLLSSMRIAVSNFAWLMASPAPLCAVVDRYGVNVELYKGMPAETLDAIGLLKSVGRLVHLPPNSNSPDGKGPLASEVPSYQIAAAQTHYCFAEDFHDRIRGYYVSVCPAAGDEFAVAFREREPMAMFIILYWGVLVHRAAQDTYIWGIETAGRDIVADASALLLGSHILDVAGVREGIAWTREQVGLPPIPGCPL</sequence>
<accession>A0AA40F530</accession>
<dbReference type="Proteomes" id="UP001172155">
    <property type="component" value="Unassembled WGS sequence"/>
</dbReference>
<name>A0AA40F530_9PEZI</name>
<dbReference type="InterPro" id="IPR036864">
    <property type="entry name" value="Zn2-C6_fun-type_DNA-bd_sf"/>
</dbReference>
<feature type="domain" description="Zn(2)-C6 fungal-type" evidence="3">
    <location>
        <begin position="13"/>
        <end position="45"/>
    </location>
</feature>
<evidence type="ECO:0000256" key="2">
    <source>
        <dbReference type="SAM" id="MobiDB-lite"/>
    </source>
</evidence>
<evidence type="ECO:0000256" key="1">
    <source>
        <dbReference type="ARBA" id="ARBA00023242"/>
    </source>
</evidence>
<feature type="compositionally biased region" description="Basic residues" evidence="2">
    <location>
        <begin position="1"/>
        <end position="10"/>
    </location>
</feature>
<protein>
    <recommendedName>
        <fullName evidence="3">Zn(2)-C6 fungal-type domain-containing protein</fullName>
    </recommendedName>
</protein>
<dbReference type="InterPro" id="IPR053157">
    <property type="entry name" value="Sterol_Uptake_Regulator"/>
</dbReference>
<keyword evidence="5" id="KW-1185">Reference proteome</keyword>
<keyword evidence="1" id="KW-0539">Nucleus</keyword>
<dbReference type="CDD" id="cd00067">
    <property type="entry name" value="GAL4"/>
    <property type="match status" value="1"/>
</dbReference>
<dbReference type="AlphaFoldDB" id="A0AA40F530"/>
<organism evidence="4 5">
    <name type="scientific">Schizothecium vesticola</name>
    <dbReference type="NCBI Taxonomy" id="314040"/>
    <lineage>
        <taxon>Eukaryota</taxon>
        <taxon>Fungi</taxon>
        <taxon>Dikarya</taxon>
        <taxon>Ascomycota</taxon>
        <taxon>Pezizomycotina</taxon>
        <taxon>Sordariomycetes</taxon>
        <taxon>Sordariomycetidae</taxon>
        <taxon>Sordariales</taxon>
        <taxon>Schizotheciaceae</taxon>
        <taxon>Schizothecium</taxon>
    </lineage>
</organism>
<dbReference type="PANTHER" id="PTHR47784">
    <property type="entry name" value="STEROL UPTAKE CONTROL PROTEIN 2"/>
    <property type="match status" value="1"/>
</dbReference>
<feature type="non-terminal residue" evidence="4">
    <location>
        <position position="1"/>
    </location>
</feature>
<evidence type="ECO:0000313" key="5">
    <source>
        <dbReference type="Proteomes" id="UP001172155"/>
    </source>
</evidence>
<dbReference type="InterPro" id="IPR001138">
    <property type="entry name" value="Zn2Cys6_DnaBD"/>
</dbReference>